<accession>Q16AY7</accession>
<feature type="transmembrane region" description="Helical" evidence="1">
    <location>
        <begin position="62"/>
        <end position="88"/>
    </location>
</feature>
<evidence type="ECO:0000313" key="2">
    <source>
        <dbReference type="EMBL" id="ABG30856.1"/>
    </source>
</evidence>
<dbReference type="EMBL" id="CP000362">
    <property type="protein sequence ID" value="ABG30856.1"/>
    <property type="molecule type" value="Genomic_DNA"/>
</dbReference>
<reference evidence="2 3" key="1">
    <citation type="journal article" date="2007" name="J. Bacteriol.">
        <title>The complete genome sequence of Roseobacter denitrificans reveals a mixotrophic rather than photosynthetic metabolism.</title>
        <authorList>
            <person name="Swingley W.D."/>
            <person name="Sadekar S."/>
            <person name="Mastrian S.D."/>
            <person name="Matthies H.J."/>
            <person name="Hao J."/>
            <person name="Ramos H."/>
            <person name="Acharya C.R."/>
            <person name="Conrad A.L."/>
            <person name="Taylor H.L."/>
            <person name="Dejesa L.C."/>
            <person name="Shah M.K."/>
            <person name="O'huallachain M.E."/>
            <person name="Lince M.T."/>
            <person name="Blankenship R.E."/>
            <person name="Beatty J.T."/>
            <person name="Touchman J.W."/>
        </authorList>
    </citation>
    <scope>NUCLEOTIDE SEQUENCE [LARGE SCALE GENOMIC DNA]</scope>
    <source>
        <strain evidence="3">ATCC 33942 / OCh 114</strain>
    </source>
</reference>
<dbReference type="RefSeq" id="WP_011567476.1">
    <property type="nucleotide sequence ID" value="NC_008209.1"/>
</dbReference>
<organism evidence="2 3">
    <name type="scientific">Roseobacter denitrificans (strain ATCC 33942 / OCh 114)</name>
    <name type="common">Erythrobacter sp. (strain OCh 114)</name>
    <name type="synonym">Roseobacter denitrificans</name>
    <dbReference type="NCBI Taxonomy" id="375451"/>
    <lineage>
        <taxon>Bacteria</taxon>
        <taxon>Pseudomonadati</taxon>
        <taxon>Pseudomonadota</taxon>
        <taxon>Alphaproteobacteria</taxon>
        <taxon>Rhodobacterales</taxon>
        <taxon>Roseobacteraceae</taxon>
        <taxon>Roseobacter</taxon>
    </lineage>
</organism>
<gene>
    <name evidence="2" type="primary">mreD</name>
    <name evidence="2" type="ordered locus">RD1_1207</name>
</gene>
<sequence>MSEQTNTRVWGMRLMFGLIVCVILFFHLLPLETTPRQWVGPDLILAFAFAWSLRRPEYVPSIALAGLFLLADLLLLRPPGLWALFALLACESLKSRAIGLRDGSFVNEWLSVCIMMATVALAYRAALMVTFVDPPAFTLSVFELVMTMLFYPVVVGLTHSVLGVQKTAPGELDARGRRG</sequence>
<protein>
    <submittedName>
        <fullName evidence="2">MreD protein</fullName>
    </submittedName>
</protein>
<feature type="transmembrane region" description="Helical" evidence="1">
    <location>
        <begin position="109"/>
        <end position="131"/>
    </location>
</feature>
<name>Q16AY7_ROSDO</name>
<dbReference type="AlphaFoldDB" id="Q16AY7"/>
<keyword evidence="1" id="KW-0472">Membrane</keyword>
<dbReference type="eggNOG" id="ENOG5032RJQ">
    <property type="taxonomic scope" value="Bacteria"/>
</dbReference>
<evidence type="ECO:0000256" key="1">
    <source>
        <dbReference type="SAM" id="Phobius"/>
    </source>
</evidence>
<dbReference type="STRING" id="375451.RD1_1207"/>
<feature type="transmembrane region" description="Helical" evidence="1">
    <location>
        <begin position="12"/>
        <end position="29"/>
    </location>
</feature>
<keyword evidence="1" id="KW-0812">Transmembrane</keyword>
<feature type="transmembrane region" description="Helical" evidence="1">
    <location>
        <begin position="137"/>
        <end position="157"/>
    </location>
</feature>
<dbReference type="HOGENOM" id="CLU_128751_0_0_5"/>
<proteinExistence type="predicted"/>
<dbReference type="KEGG" id="rde:RD1_1207"/>
<evidence type="ECO:0000313" key="3">
    <source>
        <dbReference type="Proteomes" id="UP000007029"/>
    </source>
</evidence>
<keyword evidence="1" id="KW-1133">Transmembrane helix</keyword>
<keyword evidence="3" id="KW-1185">Reference proteome</keyword>
<dbReference type="OrthoDB" id="7629477at2"/>
<dbReference type="Proteomes" id="UP000007029">
    <property type="component" value="Chromosome"/>
</dbReference>